<evidence type="ECO:0000313" key="2">
    <source>
        <dbReference type="Proteomes" id="UP000806542"/>
    </source>
</evidence>
<dbReference type="Proteomes" id="UP000806542">
    <property type="component" value="Unassembled WGS sequence"/>
</dbReference>
<keyword evidence="2" id="KW-1185">Reference proteome</keyword>
<dbReference type="RefSeq" id="WP_226392285.1">
    <property type="nucleotide sequence ID" value="NZ_JADCKB010000007.1"/>
</dbReference>
<dbReference type="InterPro" id="IPR027417">
    <property type="entry name" value="P-loop_NTPase"/>
</dbReference>
<protein>
    <submittedName>
        <fullName evidence="1">AAA family ATPase</fullName>
    </submittedName>
</protein>
<sequence>MFEEKFDDIAMDEMQEFYRQMSNPYYLPAKSLTALYDEVYKPRTPIIENLLYSGTYLFVGAPKVGKSFFMAQLGYHISTETNLWSYKVNNGTVLYLALEDDYARLQHRLYTMFGDTENENFYLSTHSNQLNEGLDKQLEYFMAKHKDTKLIIIDTLQKIRDAGSDKYSYGSDYDIVTKLKKFSDSNNVCLLLVHHTRKQHADDCFETISGTNGLLGAADGAFLLQKEKRTSPKATLDIVGRDQQDQRLYLKFNSEHCLWELTKIENELWKLPTDDILERVSEFVNADIPEWTGTATELISKLSLDIQPNTMTRHLNVNADRLFYEYQIAYENTRTHSGRQVTFQYVPKEE</sequence>
<dbReference type="SUPFAM" id="SSF52540">
    <property type="entry name" value="P-loop containing nucleoside triphosphate hydrolases"/>
    <property type="match status" value="1"/>
</dbReference>
<accession>A0A9D5LZZ7</accession>
<organism evidence="1 2">
    <name type="scientific">Ructibacterium gallinarum</name>
    <dbReference type="NCBI Taxonomy" id="2779355"/>
    <lineage>
        <taxon>Bacteria</taxon>
        <taxon>Bacillati</taxon>
        <taxon>Bacillota</taxon>
        <taxon>Clostridia</taxon>
        <taxon>Eubacteriales</taxon>
        <taxon>Oscillospiraceae</taxon>
        <taxon>Ructibacterium</taxon>
    </lineage>
</organism>
<dbReference type="Pfam" id="PF13481">
    <property type="entry name" value="AAA_25"/>
    <property type="match status" value="1"/>
</dbReference>
<gene>
    <name evidence="1" type="ORF">INF28_04495</name>
</gene>
<reference evidence="1" key="1">
    <citation type="submission" date="2020-10" db="EMBL/GenBank/DDBJ databases">
        <title>ChiBAC.</title>
        <authorList>
            <person name="Zenner C."/>
            <person name="Hitch T.C.A."/>
            <person name="Clavel T."/>
        </authorList>
    </citation>
    <scope>NUCLEOTIDE SEQUENCE</scope>
    <source>
        <strain evidence="1">DSM 107454</strain>
    </source>
</reference>
<name>A0A9D5LZZ7_9FIRM</name>
<dbReference type="AlphaFoldDB" id="A0A9D5LZZ7"/>
<evidence type="ECO:0000313" key="1">
    <source>
        <dbReference type="EMBL" id="MBE5039720.1"/>
    </source>
</evidence>
<dbReference type="Gene3D" id="3.40.50.300">
    <property type="entry name" value="P-loop containing nucleotide triphosphate hydrolases"/>
    <property type="match status" value="1"/>
</dbReference>
<comment type="caution">
    <text evidence="1">The sequence shown here is derived from an EMBL/GenBank/DDBJ whole genome shotgun (WGS) entry which is preliminary data.</text>
</comment>
<dbReference type="EMBL" id="JADCKB010000007">
    <property type="protein sequence ID" value="MBE5039720.1"/>
    <property type="molecule type" value="Genomic_DNA"/>
</dbReference>
<proteinExistence type="predicted"/>